<dbReference type="EMBL" id="CP107551">
    <property type="protein sequence ID" value="UYP18833.1"/>
    <property type="molecule type" value="Genomic_DNA"/>
</dbReference>
<protein>
    <submittedName>
        <fullName evidence="1">Cyclase family protein</fullName>
    </submittedName>
</protein>
<gene>
    <name evidence="1" type="ORF">OED52_19725</name>
</gene>
<proteinExistence type="predicted"/>
<name>A0ACD4DFL0_9NOCA</name>
<accession>A0ACD4DFL0</accession>
<evidence type="ECO:0000313" key="2">
    <source>
        <dbReference type="Proteomes" id="UP001156484"/>
    </source>
</evidence>
<keyword evidence="2" id="KW-1185">Reference proteome</keyword>
<sequence>MRIRRIVDLTHVVSPDIQVYPGDPAPVFTTHASVETDGFDLTHIHMGSQTGTHIDAPRHVRRDGAPVDLLPPDGLVARGVVFDVREYVDDASFVTPDMLRHEHVPAPGDIAIVHTGWARYFGSDRYFDHPVLSVDACRWLLERGVRVVGIDAPSIDATGDETLAAHHILAEEGAVICENLRNLEDVDFPDPLISLLPIPFAGLDGSPVRAVAIDIET</sequence>
<organism evidence="1 2">
    <name type="scientific">Rhodococcus sacchari</name>
    <dbReference type="NCBI Taxonomy" id="2962047"/>
    <lineage>
        <taxon>Bacteria</taxon>
        <taxon>Bacillati</taxon>
        <taxon>Actinomycetota</taxon>
        <taxon>Actinomycetes</taxon>
        <taxon>Mycobacteriales</taxon>
        <taxon>Nocardiaceae</taxon>
        <taxon>Rhodococcus</taxon>
    </lineage>
</organism>
<evidence type="ECO:0000313" key="1">
    <source>
        <dbReference type="EMBL" id="UYP18833.1"/>
    </source>
</evidence>
<dbReference type="Proteomes" id="UP001156484">
    <property type="component" value="Chromosome"/>
</dbReference>
<reference evidence="1" key="1">
    <citation type="submission" date="2022-10" db="EMBL/GenBank/DDBJ databases">
        <title>Rhodococcus ferula Z13 complete genome.</title>
        <authorList>
            <person name="Long X."/>
            <person name="Zang M."/>
        </authorList>
    </citation>
    <scope>NUCLEOTIDE SEQUENCE</scope>
    <source>
        <strain evidence="1">Z13</strain>
    </source>
</reference>